<dbReference type="InParanoid" id="A0A371RJ05"/>
<dbReference type="Pfam" id="PF01588">
    <property type="entry name" value="tRNA_bind"/>
    <property type="match status" value="1"/>
</dbReference>
<dbReference type="InterPro" id="IPR036690">
    <property type="entry name" value="Fdx_antiC-bd_sf"/>
</dbReference>
<evidence type="ECO:0000256" key="2">
    <source>
        <dbReference type="ARBA" id="ARBA00008653"/>
    </source>
</evidence>
<dbReference type="InterPro" id="IPR009061">
    <property type="entry name" value="DNA-bd_dom_put_sf"/>
</dbReference>
<dbReference type="GO" id="GO:0006432">
    <property type="term" value="P:phenylalanyl-tRNA aminoacylation"/>
    <property type="evidence" value="ECO:0007669"/>
    <property type="project" value="UniProtKB-UniRule"/>
</dbReference>
<organism evidence="20 21">
    <name type="scientific">Parvularcula marina</name>
    <dbReference type="NCBI Taxonomy" id="2292771"/>
    <lineage>
        <taxon>Bacteria</taxon>
        <taxon>Pseudomonadati</taxon>
        <taxon>Pseudomonadota</taxon>
        <taxon>Alphaproteobacteria</taxon>
        <taxon>Parvularculales</taxon>
        <taxon>Parvularculaceae</taxon>
        <taxon>Parvularcula</taxon>
    </lineage>
</organism>
<reference evidence="20 21" key="1">
    <citation type="submission" date="2018-08" db="EMBL/GenBank/DDBJ databases">
        <title>Parvularcula sp. SM1705, isolated from surface water of the South Sea China.</title>
        <authorList>
            <person name="Sun L."/>
        </authorList>
    </citation>
    <scope>NUCLEOTIDE SEQUENCE [LARGE SCALE GENOMIC DNA]</scope>
    <source>
        <strain evidence="20 21">SM1705</strain>
    </source>
</reference>
<comment type="subunit">
    <text evidence="3 15">Tetramer of two alpha and two beta subunits.</text>
</comment>
<dbReference type="Gene3D" id="3.30.930.10">
    <property type="entry name" value="Bira Bifunctional Protein, Domain 2"/>
    <property type="match status" value="1"/>
</dbReference>
<evidence type="ECO:0000256" key="10">
    <source>
        <dbReference type="ARBA" id="ARBA00022842"/>
    </source>
</evidence>
<evidence type="ECO:0000256" key="8">
    <source>
        <dbReference type="ARBA" id="ARBA00022741"/>
    </source>
</evidence>
<feature type="domain" description="FDX-ACB" evidence="18">
    <location>
        <begin position="699"/>
        <end position="791"/>
    </location>
</feature>
<dbReference type="PROSITE" id="PS51483">
    <property type="entry name" value="B5"/>
    <property type="match status" value="1"/>
</dbReference>
<dbReference type="InterPro" id="IPR045864">
    <property type="entry name" value="aa-tRNA-synth_II/BPL/LPL"/>
</dbReference>
<dbReference type="Gene3D" id="2.40.50.140">
    <property type="entry name" value="Nucleic acid-binding proteins"/>
    <property type="match status" value="1"/>
</dbReference>
<evidence type="ECO:0000256" key="14">
    <source>
        <dbReference type="ARBA" id="ARBA00049255"/>
    </source>
</evidence>
<feature type="binding site" evidence="15">
    <location>
        <position position="458"/>
    </location>
    <ligand>
        <name>Mg(2+)</name>
        <dbReference type="ChEBI" id="CHEBI:18420"/>
        <note>shared with alpha subunit</note>
    </ligand>
</feature>
<dbReference type="NCBIfam" id="TIGR00472">
    <property type="entry name" value="pheT_bact"/>
    <property type="match status" value="1"/>
</dbReference>
<evidence type="ECO:0000259" key="18">
    <source>
        <dbReference type="PROSITE" id="PS51447"/>
    </source>
</evidence>
<keyword evidence="8 15" id="KW-0547">Nucleotide-binding</keyword>
<dbReference type="SMART" id="SM00873">
    <property type="entry name" value="B3_4"/>
    <property type="match status" value="1"/>
</dbReference>
<keyword evidence="13 15" id="KW-0030">Aminoacyl-tRNA synthetase</keyword>
<evidence type="ECO:0000256" key="4">
    <source>
        <dbReference type="ARBA" id="ARBA00022490"/>
    </source>
</evidence>
<dbReference type="SMART" id="SM00896">
    <property type="entry name" value="FDX-ACB"/>
    <property type="match status" value="1"/>
</dbReference>
<evidence type="ECO:0000256" key="16">
    <source>
        <dbReference type="PROSITE-ProRule" id="PRU00209"/>
    </source>
</evidence>
<dbReference type="HAMAP" id="MF_00283">
    <property type="entry name" value="Phe_tRNA_synth_beta1"/>
    <property type="match status" value="1"/>
</dbReference>
<comment type="subcellular location">
    <subcellularLocation>
        <location evidence="1 15">Cytoplasm</location>
    </subcellularLocation>
</comment>
<dbReference type="SMART" id="SM00874">
    <property type="entry name" value="B5"/>
    <property type="match status" value="1"/>
</dbReference>
<evidence type="ECO:0000259" key="19">
    <source>
        <dbReference type="PROSITE" id="PS51483"/>
    </source>
</evidence>
<dbReference type="Gene3D" id="3.30.56.10">
    <property type="match status" value="2"/>
</dbReference>
<dbReference type="EC" id="6.1.1.20" evidence="15"/>
<evidence type="ECO:0000313" key="20">
    <source>
        <dbReference type="EMBL" id="RFB05437.1"/>
    </source>
</evidence>
<keyword evidence="5 16" id="KW-0820">tRNA-binding</keyword>
<keyword evidence="7 15" id="KW-0479">Metal-binding</keyword>
<dbReference type="PANTHER" id="PTHR10947:SF0">
    <property type="entry name" value="PHENYLALANINE--TRNA LIGASE BETA SUBUNIT"/>
    <property type="match status" value="1"/>
</dbReference>
<keyword evidence="9 15" id="KW-0067">ATP-binding</keyword>
<dbReference type="EMBL" id="QUQO01000001">
    <property type="protein sequence ID" value="RFB05437.1"/>
    <property type="molecule type" value="Genomic_DNA"/>
</dbReference>
<comment type="similarity">
    <text evidence="2 15">Belongs to the phenylalanyl-tRNA synthetase beta subunit family. Type 1 subfamily.</text>
</comment>
<dbReference type="FunFam" id="3.30.70.380:FF:000001">
    <property type="entry name" value="Phenylalanine--tRNA ligase beta subunit"/>
    <property type="match status" value="1"/>
</dbReference>
<comment type="cofactor">
    <cofactor evidence="15">
        <name>Mg(2+)</name>
        <dbReference type="ChEBI" id="CHEBI:18420"/>
    </cofactor>
    <text evidence="15">Binds 2 magnesium ions per tetramer.</text>
</comment>
<dbReference type="SUPFAM" id="SSF54991">
    <property type="entry name" value="Anticodon-binding domain of PheRS"/>
    <property type="match status" value="1"/>
</dbReference>
<dbReference type="InterPro" id="IPR004532">
    <property type="entry name" value="Phe-tRNA-ligase_IIc_bsu_bact"/>
</dbReference>
<keyword evidence="4 15" id="KW-0963">Cytoplasm</keyword>
<dbReference type="InterPro" id="IPR002547">
    <property type="entry name" value="tRNA-bd_dom"/>
</dbReference>
<dbReference type="RefSeq" id="WP_116392069.1">
    <property type="nucleotide sequence ID" value="NZ_QUQO01000001.1"/>
</dbReference>
<evidence type="ECO:0000256" key="15">
    <source>
        <dbReference type="HAMAP-Rule" id="MF_00283"/>
    </source>
</evidence>
<dbReference type="GO" id="GO:0009328">
    <property type="term" value="C:phenylalanine-tRNA ligase complex"/>
    <property type="evidence" value="ECO:0007669"/>
    <property type="project" value="TreeGrafter"/>
</dbReference>
<evidence type="ECO:0000256" key="3">
    <source>
        <dbReference type="ARBA" id="ARBA00011209"/>
    </source>
</evidence>
<feature type="binding site" evidence="15">
    <location>
        <position position="459"/>
    </location>
    <ligand>
        <name>Mg(2+)</name>
        <dbReference type="ChEBI" id="CHEBI:18420"/>
        <note>shared with alpha subunit</note>
    </ligand>
</feature>
<dbReference type="OrthoDB" id="9805455at2"/>
<dbReference type="InterPro" id="IPR041616">
    <property type="entry name" value="PheRS_beta_core"/>
</dbReference>
<dbReference type="CDD" id="cd02796">
    <property type="entry name" value="tRNA_bind_bactPheRS"/>
    <property type="match status" value="1"/>
</dbReference>
<feature type="domain" description="B5" evidence="19">
    <location>
        <begin position="397"/>
        <end position="471"/>
    </location>
</feature>
<evidence type="ECO:0000256" key="12">
    <source>
        <dbReference type="ARBA" id="ARBA00022917"/>
    </source>
</evidence>
<evidence type="ECO:0000313" key="21">
    <source>
        <dbReference type="Proteomes" id="UP000264589"/>
    </source>
</evidence>
<dbReference type="InterPro" id="IPR033714">
    <property type="entry name" value="tRNA_bind_bactPheRS"/>
</dbReference>
<dbReference type="PROSITE" id="PS51447">
    <property type="entry name" value="FDX_ACB"/>
    <property type="match status" value="1"/>
</dbReference>
<name>A0A371RJ05_9PROT</name>
<gene>
    <name evidence="15" type="primary">pheT</name>
    <name evidence="20" type="ORF">DX908_09310</name>
</gene>
<dbReference type="GO" id="GO:0004826">
    <property type="term" value="F:phenylalanine-tRNA ligase activity"/>
    <property type="evidence" value="ECO:0007669"/>
    <property type="project" value="UniProtKB-UniRule"/>
</dbReference>
<dbReference type="GO" id="GO:0000049">
    <property type="term" value="F:tRNA binding"/>
    <property type="evidence" value="ECO:0007669"/>
    <property type="project" value="UniProtKB-UniRule"/>
</dbReference>
<accession>A0A371RJ05</accession>
<keyword evidence="11 16" id="KW-0694">RNA-binding</keyword>
<dbReference type="SUPFAM" id="SSF46955">
    <property type="entry name" value="Putative DNA-binding domain"/>
    <property type="match status" value="1"/>
</dbReference>
<protein>
    <recommendedName>
        <fullName evidence="15">Phenylalanine--tRNA ligase beta subunit</fullName>
        <ecNumber evidence="15">6.1.1.20</ecNumber>
    </recommendedName>
    <alternativeName>
        <fullName evidence="15">Phenylalanyl-tRNA synthetase beta subunit</fullName>
        <shortName evidence="15">PheRS</shortName>
    </alternativeName>
</protein>
<dbReference type="FunFam" id="2.40.50.140:FF:000045">
    <property type="entry name" value="Phenylalanine--tRNA ligase beta subunit"/>
    <property type="match status" value="1"/>
</dbReference>
<evidence type="ECO:0000256" key="5">
    <source>
        <dbReference type="ARBA" id="ARBA00022555"/>
    </source>
</evidence>
<dbReference type="Pfam" id="PF03483">
    <property type="entry name" value="B3_4"/>
    <property type="match status" value="1"/>
</dbReference>
<feature type="binding site" evidence="15">
    <location>
        <position position="449"/>
    </location>
    <ligand>
        <name>Mg(2+)</name>
        <dbReference type="ChEBI" id="CHEBI:18420"/>
        <note>shared with alpha subunit</note>
    </ligand>
</feature>
<dbReference type="PANTHER" id="PTHR10947">
    <property type="entry name" value="PHENYLALANYL-TRNA SYNTHETASE BETA CHAIN AND LEUCINE-RICH REPEAT-CONTAINING PROTEIN 47"/>
    <property type="match status" value="1"/>
</dbReference>
<evidence type="ECO:0000256" key="7">
    <source>
        <dbReference type="ARBA" id="ARBA00022723"/>
    </source>
</evidence>
<dbReference type="Gene3D" id="3.50.40.10">
    <property type="entry name" value="Phenylalanyl-trna Synthetase, Chain B, domain 3"/>
    <property type="match status" value="1"/>
</dbReference>
<dbReference type="Proteomes" id="UP000264589">
    <property type="component" value="Unassembled WGS sequence"/>
</dbReference>
<dbReference type="GO" id="GO:0005524">
    <property type="term" value="F:ATP binding"/>
    <property type="evidence" value="ECO:0007669"/>
    <property type="project" value="UniProtKB-UniRule"/>
</dbReference>
<evidence type="ECO:0000256" key="1">
    <source>
        <dbReference type="ARBA" id="ARBA00004496"/>
    </source>
</evidence>
<evidence type="ECO:0000256" key="11">
    <source>
        <dbReference type="ARBA" id="ARBA00022884"/>
    </source>
</evidence>
<evidence type="ECO:0000256" key="6">
    <source>
        <dbReference type="ARBA" id="ARBA00022598"/>
    </source>
</evidence>
<evidence type="ECO:0000256" key="9">
    <source>
        <dbReference type="ARBA" id="ARBA00022840"/>
    </source>
</evidence>
<keyword evidence="6 15" id="KW-0436">Ligase</keyword>
<feature type="domain" description="TRNA-binding" evidence="17">
    <location>
        <begin position="39"/>
        <end position="147"/>
    </location>
</feature>
<dbReference type="InterPro" id="IPR005147">
    <property type="entry name" value="tRNA_synthase_B5-dom"/>
</dbReference>
<dbReference type="PROSITE" id="PS50886">
    <property type="entry name" value="TRBD"/>
    <property type="match status" value="1"/>
</dbReference>
<dbReference type="GO" id="GO:0000287">
    <property type="term" value="F:magnesium ion binding"/>
    <property type="evidence" value="ECO:0007669"/>
    <property type="project" value="UniProtKB-UniRule"/>
</dbReference>
<dbReference type="NCBIfam" id="NF045760">
    <property type="entry name" value="YtpR"/>
    <property type="match status" value="1"/>
</dbReference>
<dbReference type="Gene3D" id="3.30.70.380">
    <property type="entry name" value="Ferrodoxin-fold anticodon-binding domain"/>
    <property type="match status" value="1"/>
</dbReference>
<sequence length="792" mass="84729">MKFTLSWLKKHLDTNASIDEIADAMVRIGLEVEEIENPADRLSAITVGYVKHAEKHPDADKLKVCKVDTKDGELQIVCGAPNAREGIHVAFAPVGTYIAGLDVTLSKAKIRGVESLGMMCSARELELGDDHDGIMELPEAAVGTPLADVLGLDDPVIDFEVTPNRPDTNGVDGVARDLAATGLGTLISPVPETVGGSFAQPIPVEIDDKEACPAFGSRLIRGVKNVPSPDWLQEQLRAIGLRPINALADITNYVSYDRARPLHVYDAAKLTGTVRARMGKKGESFLALDGKTYEVDETMCVIADDKAVLGLGGVMGGEDSGCTDETTDVLVESALFDPLITARTGRKTGIVSDARYRFERGVDPQSVQLGLDLATQLILDICGGEPSEIALAGEIPDTAREIEFPTSEVARLTGLDVSDSEKERILCALGFEVSRGGTWTVTPPSFRPDIEGKADLVEEIARIHGLDNLPTDELPPLSAADRHAPAILPQRERKARETMSGAGYHEAVTWAFCDAPFAEMFGGKDAPKLSNPISSDLGQMRPGALPNLLLAMGRNAARGARHVRLFELGGGYQGDRPEDQRSVVSAIAWGAAPSGWQGEKSAPDVFTAKSLAISVLQAAGVNTDNLMTLTDAPDHYHPGRKARLGLGPKVTLAHFGEVHPSVLEALDVPGPVAAMEVFLDQIPAPKGKTASGRPPLNASQLMPVRRDFAFVLPEETPAEKLLKAVRGAEKQLLTDVRLFDVYRGKGIGEGEKSLALEVTLQPREKTLTEEEIDAISARIVAQAEKTGAKLRG</sequence>
<comment type="caution">
    <text evidence="20">The sequence shown here is derived from an EMBL/GenBank/DDBJ whole genome shotgun (WGS) entry which is preliminary data.</text>
</comment>
<dbReference type="SUPFAM" id="SSF50249">
    <property type="entry name" value="Nucleic acid-binding proteins"/>
    <property type="match status" value="1"/>
</dbReference>
<dbReference type="InterPro" id="IPR005121">
    <property type="entry name" value="Fdx_antiC-bd"/>
</dbReference>
<dbReference type="Pfam" id="PF17759">
    <property type="entry name" value="tRNA_synthFbeta"/>
    <property type="match status" value="1"/>
</dbReference>
<keyword evidence="21" id="KW-1185">Reference proteome</keyword>
<dbReference type="Pfam" id="PF03147">
    <property type="entry name" value="FDX-ACB"/>
    <property type="match status" value="1"/>
</dbReference>
<dbReference type="InterPro" id="IPR012340">
    <property type="entry name" value="NA-bd_OB-fold"/>
</dbReference>
<dbReference type="FunCoup" id="A0A371RJ05">
    <property type="interactions" value="482"/>
</dbReference>
<dbReference type="InterPro" id="IPR005146">
    <property type="entry name" value="B3/B4_tRNA-bd"/>
</dbReference>
<keyword evidence="10 15" id="KW-0460">Magnesium</keyword>
<proteinExistence type="inferred from homology"/>
<dbReference type="InterPro" id="IPR045060">
    <property type="entry name" value="Phe-tRNA-ligase_IIc_bsu"/>
</dbReference>
<dbReference type="InterPro" id="IPR020825">
    <property type="entry name" value="Phe-tRNA_synthase-like_B3/B4"/>
</dbReference>
<feature type="binding site" evidence="15">
    <location>
        <position position="455"/>
    </location>
    <ligand>
        <name>Mg(2+)</name>
        <dbReference type="ChEBI" id="CHEBI:18420"/>
        <note>shared with alpha subunit</note>
    </ligand>
</feature>
<dbReference type="Pfam" id="PF03484">
    <property type="entry name" value="B5"/>
    <property type="match status" value="1"/>
</dbReference>
<dbReference type="SUPFAM" id="SSF56037">
    <property type="entry name" value="PheT/TilS domain"/>
    <property type="match status" value="1"/>
</dbReference>
<comment type="catalytic activity">
    <reaction evidence="14 15">
        <text>tRNA(Phe) + L-phenylalanine + ATP = L-phenylalanyl-tRNA(Phe) + AMP + diphosphate + H(+)</text>
        <dbReference type="Rhea" id="RHEA:19413"/>
        <dbReference type="Rhea" id="RHEA-COMP:9668"/>
        <dbReference type="Rhea" id="RHEA-COMP:9699"/>
        <dbReference type="ChEBI" id="CHEBI:15378"/>
        <dbReference type="ChEBI" id="CHEBI:30616"/>
        <dbReference type="ChEBI" id="CHEBI:33019"/>
        <dbReference type="ChEBI" id="CHEBI:58095"/>
        <dbReference type="ChEBI" id="CHEBI:78442"/>
        <dbReference type="ChEBI" id="CHEBI:78531"/>
        <dbReference type="ChEBI" id="CHEBI:456215"/>
        <dbReference type="EC" id="6.1.1.20"/>
    </reaction>
</comment>
<dbReference type="SUPFAM" id="SSF55681">
    <property type="entry name" value="Class II aaRS and biotin synthetases"/>
    <property type="match status" value="1"/>
</dbReference>
<keyword evidence="12 15" id="KW-0648">Protein biosynthesis</keyword>
<evidence type="ECO:0000256" key="13">
    <source>
        <dbReference type="ARBA" id="ARBA00023146"/>
    </source>
</evidence>
<evidence type="ECO:0000259" key="17">
    <source>
        <dbReference type="PROSITE" id="PS50886"/>
    </source>
</evidence>
<dbReference type="AlphaFoldDB" id="A0A371RJ05"/>
<dbReference type="CDD" id="cd00769">
    <property type="entry name" value="PheRS_beta_core"/>
    <property type="match status" value="1"/>
</dbReference>